<reference evidence="7 8" key="1">
    <citation type="submission" date="2019-06" db="EMBL/GenBank/DDBJ databases">
        <title>Whole genome shotgun sequence of Zoogloea ramigera NBRC 15342.</title>
        <authorList>
            <person name="Hosoyama A."/>
            <person name="Uohara A."/>
            <person name="Ohji S."/>
            <person name="Ichikawa N."/>
        </authorList>
    </citation>
    <scope>NUCLEOTIDE SEQUENCE [LARGE SCALE GENOMIC DNA]</scope>
    <source>
        <strain evidence="7 8">NBRC 15342</strain>
    </source>
</reference>
<dbReference type="EMBL" id="BJNV01000013">
    <property type="protein sequence ID" value="GEC95053.1"/>
    <property type="molecule type" value="Genomic_DNA"/>
</dbReference>
<dbReference type="NCBIfam" id="NF008284">
    <property type="entry name" value="PRK11062.1"/>
    <property type="match status" value="1"/>
</dbReference>
<dbReference type="InterPro" id="IPR000847">
    <property type="entry name" value="LysR_HTH_N"/>
</dbReference>
<keyword evidence="8" id="KW-1185">Reference proteome</keyword>
<gene>
    <name evidence="7" type="ORF">ZRA01_11260</name>
</gene>
<evidence type="ECO:0000256" key="3">
    <source>
        <dbReference type="ARBA" id="ARBA00023125"/>
    </source>
</evidence>
<dbReference type="Pfam" id="PF03466">
    <property type="entry name" value="LysR_substrate"/>
    <property type="match status" value="1"/>
</dbReference>
<name>A0A4Y4CUY1_ZOORA</name>
<dbReference type="GO" id="GO:0003700">
    <property type="term" value="F:DNA-binding transcription factor activity"/>
    <property type="evidence" value="ECO:0007669"/>
    <property type="project" value="InterPro"/>
</dbReference>
<dbReference type="AlphaFoldDB" id="A0A4Y4CUY1"/>
<dbReference type="InterPro" id="IPR036390">
    <property type="entry name" value="WH_DNA-bd_sf"/>
</dbReference>
<evidence type="ECO:0000256" key="4">
    <source>
        <dbReference type="ARBA" id="ARBA00023159"/>
    </source>
</evidence>
<keyword evidence="2" id="KW-0805">Transcription regulation</keyword>
<evidence type="ECO:0000259" key="6">
    <source>
        <dbReference type="PROSITE" id="PS50931"/>
    </source>
</evidence>
<dbReference type="RefSeq" id="WP_174851594.1">
    <property type="nucleotide sequence ID" value="NZ_BJNV01000013.1"/>
</dbReference>
<dbReference type="Gene3D" id="3.40.190.290">
    <property type="match status" value="1"/>
</dbReference>
<evidence type="ECO:0000313" key="7">
    <source>
        <dbReference type="EMBL" id="GEC95053.1"/>
    </source>
</evidence>
<evidence type="ECO:0000313" key="8">
    <source>
        <dbReference type="Proteomes" id="UP000318422"/>
    </source>
</evidence>
<protein>
    <submittedName>
        <fullName evidence="7">Transcriptional activator NhaR</fullName>
    </submittedName>
</protein>
<dbReference type="SUPFAM" id="SSF46785">
    <property type="entry name" value="Winged helix' DNA-binding domain"/>
    <property type="match status" value="1"/>
</dbReference>
<dbReference type="PANTHER" id="PTHR30293:SF2">
    <property type="entry name" value="TRANSCRIPTIONAL ACTIVATOR PROTEIN NHAR"/>
    <property type="match status" value="1"/>
</dbReference>
<keyword evidence="5" id="KW-0804">Transcription</keyword>
<evidence type="ECO:0000256" key="5">
    <source>
        <dbReference type="ARBA" id="ARBA00023163"/>
    </source>
</evidence>
<keyword evidence="3" id="KW-0238">DNA-binding</keyword>
<dbReference type="InterPro" id="IPR036388">
    <property type="entry name" value="WH-like_DNA-bd_sf"/>
</dbReference>
<dbReference type="InterPro" id="IPR005119">
    <property type="entry name" value="LysR_subst-bd"/>
</dbReference>
<dbReference type="PROSITE" id="PS50931">
    <property type="entry name" value="HTH_LYSR"/>
    <property type="match status" value="1"/>
</dbReference>
<sequence>MNLKHLFYFWKTARSGGVVKAGELLHVTPQTISGQIRLLEESLDTQLFARDGRSLELTPAGRLAMEYADEMFSLSAELEQALRHHPKGRPVEFRVGVSDAVPKSLAYRLLHPAVDPVDPVRIICREWRLDRLLAELAIHRLDLVIADSPIPPSVDVRAYNHLLGDSGLSFFAARALVDPATPAFPACMGALPALLPGEDSAIRRKFVDWLDRKRLRPRIAGEFDDTALMTAFGRAGVGAFAVPTAIEAETLAGGELVLLGRAEDVRIEYFAISVERRLTHPCVLAISEAARAGLGALEHDAGAPSAR</sequence>
<dbReference type="FunFam" id="1.10.10.10:FF:000001">
    <property type="entry name" value="LysR family transcriptional regulator"/>
    <property type="match status" value="1"/>
</dbReference>
<evidence type="ECO:0000256" key="1">
    <source>
        <dbReference type="ARBA" id="ARBA00009437"/>
    </source>
</evidence>
<dbReference type="Gene3D" id="1.10.10.10">
    <property type="entry name" value="Winged helix-like DNA-binding domain superfamily/Winged helix DNA-binding domain"/>
    <property type="match status" value="1"/>
</dbReference>
<accession>A0A4Y4CUY1</accession>
<feature type="domain" description="HTH lysR-type" evidence="6">
    <location>
        <begin position="1"/>
        <end position="58"/>
    </location>
</feature>
<comment type="caution">
    <text evidence="7">The sequence shown here is derived from an EMBL/GenBank/DDBJ whole genome shotgun (WGS) entry which is preliminary data.</text>
</comment>
<organism evidence="7 8">
    <name type="scientific">Zoogloea ramigera</name>
    <dbReference type="NCBI Taxonomy" id="350"/>
    <lineage>
        <taxon>Bacteria</taxon>
        <taxon>Pseudomonadati</taxon>
        <taxon>Pseudomonadota</taxon>
        <taxon>Betaproteobacteria</taxon>
        <taxon>Rhodocyclales</taxon>
        <taxon>Zoogloeaceae</taxon>
        <taxon>Zoogloea</taxon>
    </lineage>
</organism>
<proteinExistence type="inferred from homology"/>
<comment type="similarity">
    <text evidence="1">Belongs to the LysR transcriptional regulatory family.</text>
</comment>
<keyword evidence="4" id="KW-0010">Activator</keyword>
<dbReference type="Proteomes" id="UP000318422">
    <property type="component" value="Unassembled WGS sequence"/>
</dbReference>
<dbReference type="PANTHER" id="PTHR30293">
    <property type="entry name" value="TRANSCRIPTIONAL REGULATORY PROTEIN NAC-RELATED"/>
    <property type="match status" value="1"/>
</dbReference>
<dbReference type="GO" id="GO:2000142">
    <property type="term" value="P:regulation of DNA-templated transcription initiation"/>
    <property type="evidence" value="ECO:0007669"/>
    <property type="project" value="TreeGrafter"/>
</dbReference>
<evidence type="ECO:0000256" key="2">
    <source>
        <dbReference type="ARBA" id="ARBA00023015"/>
    </source>
</evidence>
<dbReference type="GO" id="GO:0003677">
    <property type="term" value="F:DNA binding"/>
    <property type="evidence" value="ECO:0007669"/>
    <property type="project" value="UniProtKB-KW"/>
</dbReference>
<dbReference type="Pfam" id="PF00126">
    <property type="entry name" value="HTH_1"/>
    <property type="match status" value="1"/>
</dbReference>
<dbReference type="SUPFAM" id="SSF53850">
    <property type="entry name" value="Periplasmic binding protein-like II"/>
    <property type="match status" value="1"/>
</dbReference>